<dbReference type="RefSeq" id="WP_100426315.1">
    <property type="nucleotide sequence ID" value="NZ_JAQXKX010000055.1"/>
</dbReference>
<evidence type="ECO:0000256" key="2">
    <source>
        <dbReference type="ARBA" id="ARBA00022475"/>
    </source>
</evidence>
<feature type="transmembrane region" description="Helical" evidence="6">
    <location>
        <begin position="98"/>
        <end position="122"/>
    </location>
</feature>
<reference evidence="7 8" key="1">
    <citation type="submission" date="2017-11" db="EMBL/GenBank/DDBJ databases">
        <title>Animal gut microbial communities from fecal samples from Wisconsin, USA.</title>
        <authorList>
            <person name="Neumann A."/>
        </authorList>
    </citation>
    <scope>NUCLEOTIDE SEQUENCE [LARGE SCALE GENOMIC DNA]</scope>
    <source>
        <strain evidence="7 8">UWS3</strain>
    </source>
</reference>
<comment type="caution">
    <text evidence="7">The sequence shown here is derived from an EMBL/GenBank/DDBJ whole genome shotgun (WGS) entry which is preliminary data.</text>
</comment>
<dbReference type="Pfam" id="PF03631">
    <property type="entry name" value="Virul_fac_BrkB"/>
    <property type="match status" value="1"/>
</dbReference>
<feature type="transmembrane region" description="Helical" evidence="6">
    <location>
        <begin position="45"/>
        <end position="68"/>
    </location>
</feature>
<dbReference type="InterPro" id="IPR017039">
    <property type="entry name" value="Virul_fac_BrkB"/>
</dbReference>
<dbReference type="GO" id="GO:0005886">
    <property type="term" value="C:plasma membrane"/>
    <property type="evidence" value="ECO:0007669"/>
    <property type="project" value="UniProtKB-SubCell"/>
</dbReference>
<evidence type="ECO:0000313" key="8">
    <source>
        <dbReference type="Proteomes" id="UP000231134"/>
    </source>
</evidence>
<feature type="transmembrane region" description="Helical" evidence="6">
    <location>
        <begin position="224"/>
        <end position="247"/>
    </location>
</feature>
<dbReference type="EMBL" id="PGEX01000001">
    <property type="protein sequence ID" value="PJJ42457.1"/>
    <property type="molecule type" value="Genomic_DNA"/>
</dbReference>
<dbReference type="PANTHER" id="PTHR30213:SF0">
    <property type="entry name" value="UPF0761 MEMBRANE PROTEIN YIHY"/>
    <property type="match status" value="1"/>
</dbReference>
<keyword evidence="2" id="KW-1003">Cell membrane</keyword>
<dbReference type="Proteomes" id="UP000231134">
    <property type="component" value="Unassembled WGS sequence"/>
</dbReference>
<organism evidence="7 8">
    <name type="scientific">Hallerella succinigenes</name>
    <dbReference type="NCBI Taxonomy" id="1896222"/>
    <lineage>
        <taxon>Bacteria</taxon>
        <taxon>Pseudomonadati</taxon>
        <taxon>Fibrobacterota</taxon>
        <taxon>Fibrobacteria</taxon>
        <taxon>Fibrobacterales</taxon>
        <taxon>Fibrobacteraceae</taxon>
        <taxon>Hallerella</taxon>
    </lineage>
</organism>
<dbReference type="OrthoDB" id="9808671at2"/>
<evidence type="ECO:0000256" key="5">
    <source>
        <dbReference type="ARBA" id="ARBA00023136"/>
    </source>
</evidence>
<name>A0A2M9AA21_9BACT</name>
<protein>
    <submittedName>
        <fullName evidence="7">Membrane protein</fullName>
    </submittedName>
</protein>
<accession>A0A2M9AA21</accession>
<evidence type="ECO:0000313" key="7">
    <source>
        <dbReference type="EMBL" id="PJJ42457.1"/>
    </source>
</evidence>
<sequence>MDFEQFIDRLTRNWPIPLRVLIISTKAFLFHHGTIRAAAMTYTSFLAVIPFFILLTAISLSLGLGSFFNTYLPILDQFFSLGLPLDDIMPLLENTEHIHLRTLGLVGSISLFITYIFAIGNLEINMNVVWENQTSRPFLKQFVAYTPLLLLAALGLAFFAMFVNHIKGGLFEIASNVSFLTIETVPQIMSAFWIVAIDVIFIALIFFAIFLLPYRKGHYSYKKLFLPSLLVSIGIWVCTCIYLIILIMLQQGIVGRMSLFYGSLAFIPLVLLFAFGFWAIMLYGNCIVWTIYGWPKSGAKKWNWVRQEGKL</sequence>
<dbReference type="PANTHER" id="PTHR30213">
    <property type="entry name" value="INNER MEMBRANE PROTEIN YHJD"/>
    <property type="match status" value="1"/>
</dbReference>
<evidence type="ECO:0000256" key="1">
    <source>
        <dbReference type="ARBA" id="ARBA00004651"/>
    </source>
</evidence>
<evidence type="ECO:0000256" key="3">
    <source>
        <dbReference type="ARBA" id="ARBA00022692"/>
    </source>
</evidence>
<keyword evidence="4 6" id="KW-1133">Transmembrane helix</keyword>
<feature type="transmembrane region" description="Helical" evidence="6">
    <location>
        <begin position="259"/>
        <end position="292"/>
    </location>
</feature>
<evidence type="ECO:0000256" key="6">
    <source>
        <dbReference type="SAM" id="Phobius"/>
    </source>
</evidence>
<keyword evidence="8" id="KW-1185">Reference proteome</keyword>
<gene>
    <name evidence="7" type="ORF">BGX16_2485</name>
</gene>
<keyword evidence="5 6" id="KW-0472">Membrane</keyword>
<keyword evidence="3 6" id="KW-0812">Transmembrane</keyword>
<proteinExistence type="predicted"/>
<feature type="transmembrane region" description="Helical" evidence="6">
    <location>
        <begin position="191"/>
        <end position="212"/>
    </location>
</feature>
<comment type="subcellular location">
    <subcellularLocation>
        <location evidence="1">Cell membrane</location>
        <topology evidence="1">Multi-pass membrane protein</topology>
    </subcellularLocation>
</comment>
<dbReference type="AlphaFoldDB" id="A0A2M9AA21"/>
<feature type="transmembrane region" description="Helical" evidence="6">
    <location>
        <begin position="142"/>
        <end position="163"/>
    </location>
</feature>
<evidence type="ECO:0000256" key="4">
    <source>
        <dbReference type="ARBA" id="ARBA00022989"/>
    </source>
</evidence>